<keyword evidence="3" id="KW-0378">Hydrolase</keyword>
<name>A0A6G1KTZ0_9PEZI</name>
<evidence type="ECO:0000259" key="5">
    <source>
        <dbReference type="PROSITE" id="PS50600"/>
    </source>
</evidence>
<feature type="compositionally biased region" description="Polar residues" evidence="4">
    <location>
        <begin position="491"/>
        <end position="500"/>
    </location>
</feature>
<evidence type="ECO:0000256" key="3">
    <source>
        <dbReference type="ARBA" id="ARBA00022801"/>
    </source>
</evidence>
<evidence type="ECO:0000313" key="7">
    <source>
        <dbReference type="Proteomes" id="UP000799436"/>
    </source>
</evidence>
<dbReference type="InterPro" id="IPR003653">
    <property type="entry name" value="Peptidase_C48_C"/>
</dbReference>
<evidence type="ECO:0000256" key="2">
    <source>
        <dbReference type="ARBA" id="ARBA00022670"/>
    </source>
</evidence>
<sequence>MCTRKTLSRRRARGYGANAEWEKRSDGATDQDKGVARAAFEWPSCHESLCLHNLLLKLRKDQQSWQSHITEYCELRESYRAKHSITCTADDADDLIAEDAFLLLTASIEKSLSTHEATYQRRLAKGPWRLSLTDYYFHLSRDQPSTTFLRKLQSFTKADTNVDSGLSRLFQLRAQRVDGKIWAGSKHLTSNRRWQPSDVPEHPQPPDVSEYSQPLADGVGSSVTVGRPKKRTAAEDIGISTAHQKRLKSSRRDGELYSDEHDAPDRRDDSEIEHDDDEYAAVSDGHMDNDDMSQPRRDDFDPTQGASTPSGKVLADDTEGIVGSVEAGDGNDSINQYHRDGGTVQAVAAASGMHDRVQHAHPCPLQDAVNISGLTSKQDPVMFAETRSKNDTANDAWSPEVSRGRSLDTNDHGPEGDESDVFKLSVVPEEDETALEATTEIFPASAIDTPVSHNPGLNDLEYASESEHSAELASWRSEKDIVNQQHHGDSDYSNVKTSAPLQPPVQNPSRNEAMSKQDPQFRTVRNFLDGRLTDDHVHFALATVAQTLKESVKIVAAGSIDAVTPAPRKVPLGPAVRRVIVPIHLQNHWVVARMDILEKNVQVQIYDPVVGEPHRQQAWTVLRNLLQMSFLSPSLLVLSPPQDWTLLDSQPGVARQPDDVSCGVFVAIYALCAASYTEMPASIEVPVCRWLLSLLFCQNQSLVRFATRDFGLEPGSVESLIARTVAGVPVQELEGDIDAQLEALTSVHTAKQQHELRLTTLGMARQCLYVPRERLNQLQCELKYWEDLLHVHRKGPKHLDTSSNIRECESALDRVRKMMPDLDGLSTVAASLDGLSGRLRVNASRLDKQFSNMIEAMRTKQTRLREAAAKVDRQLASMGMRSS</sequence>
<dbReference type="SUPFAM" id="SSF54001">
    <property type="entry name" value="Cysteine proteinases"/>
    <property type="match status" value="1"/>
</dbReference>
<protein>
    <recommendedName>
        <fullName evidence="5">Ubiquitin-like protease family profile domain-containing protein</fullName>
    </recommendedName>
</protein>
<keyword evidence="7" id="KW-1185">Reference proteome</keyword>
<evidence type="ECO:0000256" key="1">
    <source>
        <dbReference type="ARBA" id="ARBA00005234"/>
    </source>
</evidence>
<feature type="compositionally biased region" description="Polar residues" evidence="4">
    <location>
        <begin position="507"/>
        <end position="520"/>
    </location>
</feature>
<feature type="compositionally biased region" description="Basic and acidic residues" evidence="4">
    <location>
        <begin position="402"/>
        <end position="415"/>
    </location>
</feature>
<reference evidence="6" key="1">
    <citation type="journal article" date="2020" name="Stud. Mycol.">
        <title>101 Dothideomycetes genomes: a test case for predicting lifestyles and emergence of pathogens.</title>
        <authorList>
            <person name="Haridas S."/>
            <person name="Albert R."/>
            <person name="Binder M."/>
            <person name="Bloem J."/>
            <person name="Labutti K."/>
            <person name="Salamov A."/>
            <person name="Andreopoulos B."/>
            <person name="Baker S."/>
            <person name="Barry K."/>
            <person name="Bills G."/>
            <person name="Bluhm B."/>
            <person name="Cannon C."/>
            <person name="Castanera R."/>
            <person name="Culley D."/>
            <person name="Daum C."/>
            <person name="Ezra D."/>
            <person name="Gonzalez J."/>
            <person name="Henrissat B."/>
            <person name="Kuo A."/>
            <person name="Liang C."/>
            <person name="Lipzen A."/>
            <person name="Lutzoni F."/>
            <person name="Magnuson J."/>
            <person name="Mondo S."/>
            <person name="Nolan M."/>
            <person name="Ohm R."/>
            <person name="Pangilinan J."/>
            <person name="Park H.-J."/>
            <person name="Ramirez L."/>
            <person name="Alfaro M."/>
            <person name="Sun H."/>
            <person name="Tritt A."/>
            <person name="Yoshinaga Y."/>
            <person name="Zwiers L.-H."/>
            <person name="Turgeon B."/>
            <person name="Goodwin S."/>
            <person name="Spatafora J."/>
            <person name="Crous P."/>
            <person name="Grigoriev I."/>
        </authorList>
    </citation>
    <scope>NUCLEOTIDE SEQUENCE</scope>
    <source>
        <strain evidence="6">CBS 116005</strain>
    </source>
</reference>
<dbReference type="GO" id="GO:0008234">
    <property type="term" value="F:cysteine-type peptidase activity"/>
    <property type="evidence" value="ECO:0007669"/>
    <property type="project" value="InterPro"/>
</dbReference>
<feature type="region of interest" description="Disordered" evidence="4">
    <location>
        <begin position="389"/>
        <end position="420"/>
    </location>
</feature>
<comment type="similarity">
    <text evidence="1">Belongs to the peptidase C48 family.</text>
</comment>
<dbReference type="AlphaFoldDB" id="A0A6G1KTZ0"/>
<feature type="domain" description="Ubiquitin-like protease family profile" evidence="5">
    <location>
        <begin position="512"/>
        <end position="673"/>
    </location>
</feature>
<feature type="compositionally biased region" description="Basic and acidic residues" evidence="4">
    <location>
        <begin position="285"/>
        <end position="300"/>
    </location>
</feature>
<feature type="compositionally biased region" description="Acidic residues" evidence="4">
    <location>
        <begin position="270"/>
        <end position="279"/>
    </location>
</feature>
<feature type="region of interest" description="Disordered" evidence="4">
    <location>
        <begin position="189"/>
        <end position="338"/>
    </location>
</feature>
<dbReference type="OrthoDB" id="1939479at2759"/>
<organism evidence="6 7">
    <name type="scientific">Teratosphaeria nubilosa</name>
    <dbReference type="NCBI Taxonomy" id="161662"/>
    <lineage>
        <taxon>Eukaryota</taxon>
        <taxon>Fungi</taxon>
        <taxon>Dikarya</taxon>
        <taxon>Ascomycota</taxon>
        <taxon>Pezizomycotina</taxon>
        <taxon>Dothideomycetes</taxon>
        <taxon>Dothideomycetidae</taxon>
        <taxon>Mycosphaerellales</taxon>
        <taxon>Teratosphaeriaceae</taxon>
        <taxon>Teratosphaeria</taxon>
    </lineage>
</organism>
<feature type="region of interest" description="Disordered" evidence="4">
    <location>
        <begin position="483"/>
        <end position="520"/>
    </location>
</feature>
<proteinExistence type="inferred from homology"/>
<dbReference type="GO" id="GO:0006508">
    <property type="term" value="P:proteolysis"/>
    <property type="evidence" value="ECO:0007669"/>
    <property type="project" value="UniProtKB-KW"/>
</dbReference>
<gene>
    <name evidence="6" type="ORF">EJ03DRAFT_386201</name>
</gene>
<dbReference type="Pfam" id="PF02902">
    <property type="entry name" value="Peptidase_C48"/>
    <property type="match status" value="1"/>
</dbReference>
<dbReference type="EMBL" id="ML995941">
    <property type="protein sequence ID" value="KAF2764086.1"/>
    <property type="molecule type" value="Genomic_DNA"/>
</dbReference>
<evidence type="ECO:0000313" key="6">
    <source>
        <dbReference type="EMBL" id="KAF2764086.1"/>
    </source>
</evidence>
<dbReference type="InterPro" id="IPR038765">
    <property type="entry name" value="Papain-like_cys_pep_sf"/>
</dbReference>
<dbReference type="GO" id="GO:0019783">
    <property type="term" value="F:ubiquitin-like protein peptidase activity"/>
    <property type="evidence" value="ECO:0007669"/>
    <property type="project" value="UniProtKB-ARBA"/>
</dbReference>
<feature type="compositionally biased region" description="Basic and acidic residues" evidence="4">
    <location>
        <begin position="250"/>
        <end position="269"/>
    </location>
</feature>
<accession>A0A6G1KTZ0</accession>
<keyword evidence="2" id="KW-0645">Protease</keyword>
<dbReference type="PROSITE" id="PS50600">
    <property type="entry name" value="ULP_PROTEASE"/>
    <property type="match status" value="1"/>
</dbReference>
<dbReference type="Proteomes" id="UP000799436">
    <property type="component" value="Unassembled WGS sequence"/>
</dbReference>
<dbReference type="Gene3D" id="3.40.395.10">
    <property type="entry name" value="Adenoviral Proteinase, Chain A"/>
    <property type="match status" value="1"/>
</dbReference>
<evidence type="ECO:0000256" key="4">
    <source>
        <dbReference type="SAM" id="MobiDB-lite"/>
    </source>
</evidence>